<proteinExistence type="predicted"/>
<dbReference type="Proteomes" id="UP001177260">
    <property type="component" value="Unassembled WGS sequence"/>
</dbReference>
<keyword evidence="2" id="KW-1185">Reference proteome</keyword>
<evidence type="ECO:0000313" key="2">
    <source>
        <dbReference type="Proteomes" id="UP001177260"/>
    </source>
</evidence>
<reference evidence="1 2" key="1">
    <citation type="journal article" date="2023" name="ACS Omega">
        <title>Identification of the Neoaspergillic Acid Biosynthesis Gene Cluster by Establishing an In Vitro CRISPR-Ribonucleoprotein Genetic System in Aspergillus melleus.</title>
        <authorList>
            <person name="Yuan B."/>
            <person name="Grau M.F."/>
            <person name="Murata R.M."/>
            <person name="Torok T."/>
            <person name="Venkateswaran K."/>
            <person name="Stajich J.E."/>
            <person name="Wang C.C.C."/>
        </authorList>
    </citation>
    <scope>NUCLEOTIDE SEQUENCE [LARGE SCALE GENOMIC DNA]</scope>
    <source>
        <strain evidence="1 2">IMV 1140</strain>
    </source>
</reference>
<accession>A0ACC3B454</accession>
<name>A0ACC3B454_9EURO</name>
<comment type="caution">
    <text evidence="1">The sequence shown here is derived from an EMBL/GenBank/DDBJ whole genome shotgun (WGS) entry which is preliminary data.</text>
</comment>
<protein>
    <submittedName>
        <fullName evidence="1">Uncharacterized protein</fullName>
    </submittedName>
</protein>
<evidence type="ECO:0000313" key="1">
    <source>
        <dbReference type="EMBL" id="KAK1145210.1"/>
    </source>
</evidence>
<gene>
    <name evidence="1" type="ORF">N8T08_004362</name>
</gene>
<organism evidence="1 2">
    <name type="scientific">Aspergillus melleus</name>
    <dbReference type="NCBI Taxonomy" id="138277"/>
    <lineage>
        <taxon>Eukaryota</taxon>
        <taxon>Fungi</taxon>
        <taxon>Dikarya</taxon>
        <taxon>Ascomycota</taxon>
        <taxon>Pezizomycotina</taxon>
        <taxon>Eurotiomycetes</taxon>
        <taxon>Eurotiomycetidae</taxon>
        <taxon>Eurotiales</taxon>
        <taxon>Aspergillaceae</taxon>
        <taxon>Aspergillus</taxon>
        <taxon>Aspergillus subgen. Circumdati</taxon>
    </lineage>
</organism>
<sequence length="297" mass="33540">MCTEDHQKVSESLEDARHAFEKMSERSTHLANWLSNNPSSPPADIVVFSTFLTFSVVFGQIWWGSEEPERNVEGVRAVRRQIDAADALRTALDSSTGASPPIWEFHCDENWLDERGGYDYWDTREAERGGQVMRNLAELEGACQDNTLNLLAYLSLDVRENPVDPVEAVTFCKEGLDQWTDELRELYKLKFPPTAHISTVKVLSMGFTLLHELSHSKQVLGQNSYRDTSYSNGINSAAYGWEAVTEISDSPDDARKNADSFAFFAAAMYLDKYDWHTGFALTFDELDNMYSGNSGEE</sequence>
<dbReference type="EMBL" id="JAOPJF010000025">
    <property type="protein sequence ID" value="KAK1145210.1"/>
    <property type="molecule type" value="Genomic_DNA"/>
</dbReference>